<dbReference type="PRINTS" id="PR00906">
    <property type="entry name" value="SECA"/>
</dbReference>
<dbReference type="InterPro" id="IPR027417">
    <property type="entry name" value="P-loop_NTPase"/>
</dbReference>
<dbReference type="PROSITE" id="PS51192">
    <property type="entry name" value="HELICASE_ATP_BIND_1"/>
    <property type="match status" value="1"/>
</dbReference>
<feature type="domain" description="SecA family profile" evidence="9">
    <location>
        <begin position="2072"/>
        <end position="2747"/>
    </location>
</feature>
<keyword evidence="11" id="KW-1185">Reference proteome</keyword>
<evidence type="ECO:0000259" key="7">
    <source>
        <dbReference type="PROSITE" id="PS51192"/>
    </source>
</evidence>
<dbReference type="PANTHER" id="PTHR30612:SF0">
    <property type="entry name" value="CHLOROPLAST PROTEIN-TRANSPORTING ATPASE"/>
    <property type="match status" value="1"/>
</dbReference>
<dbReference type="GO" id="GO:0006886">
    <property type="term" value="P:intracellular protein transport"/>
    <property type="evidence" value="ECO:0007669"/>
    <property type="project" value="InterPro"/>
</dbReference>
<evidence type="ECO:0000256" key="6">
    <source>
        <dbReference type="SAM" id="Phobius"/>
    </source>
</evidence>
<dbReference type="InterPro" id="IPR000185">
    <property type="entry name" value="SecA"/>
</dbReference>
<organism evidence="10 11">
    <name type="scientific">Adineta ricciae</name>
    <name type="common">Rotifer</name>
    <dbReference type="NCBI Taxonomy" id="249248"/>
    <lineage>
        <taxon>Eukaryota</taxon>
        <taxon>Metazoa</taxon>
        <taxon>Spiralia</taxon>
        <taxon>Gnathifera</taxon>
        <taxon>Rotifera</taxon>
        <taxon>Eurotatoria</taxon>
        <taxon>Bdelloidea</taxon>
        <taxon>Adinetida</taxon>
        <taxon>Adinetidae</taxon>
        <taxon>Adineta</taxon>
    </lineage>
</organism>
<feature type="transmembrane region" description="Helical" evidence="6">
    <location>
        <begin position="43"/>
        <end position="62"/>
    </location>
</feature>
<accession>A0A815Q6I9</accession>
<comment type="caution">
    <text evidence="10">The sequence shown here is derived from an EMBL/GenBank/DDBJ whole genome shotgun (WGS) entry which is preliminary data.</text>
</comment>
<feature type="compositionally biased region" description="Basic and acidic residues" evidence="5">
    <location>
        <begin position="3820"/>
        <end position="3830"/>
    </location>
</feature>
<dbReference type="InterPro" id="IPR014001">
    <property type="entry name" value="Helicase_ATP-bd"/>
</dbReference>
<evidence type="ECO:0000256" key="1">
    <source>
        <dbReference type="ARBA" id="ARBA00022490"/>
    </source>
</evidence>
<keyword evidence="6" id="KW-0472">Membrane</keyword>
<keyword evidence="2" id="KW-0653">Protein transport</keyword>
<dbReference type="InterPro" id="IPR001650">
    <property type="entry name" value="Helicase_C-like"/>
</dbReference>
<dbReference type="InterPro" id="IPR011115">
    <property type="entry name" value="SecA_DEAD"/>
</dbReference>
<dbReference type="PROSITE" id="PS51196">
    <property type="entry name" value="SECA_MOTOR_DEAD"/>
    <property type="match status" value="1"/>
</dbReference>
<feature type="coiled-coil region" evidence="4">
    <location>
        <begin position="2884"/>
        <end position="2915"/>
    </location>
</feature>
<dbReference type="GO" id="GO:0005524">
    <property type="term" value="F:ATP binding"/>
    <property type="evidence" value="ECO:0007669"/>
    <property type="project" value="InterPro"/>
</dbReference>
<feature type="non-terminal residue" evidence="10">
    <location>
        <position position="1"/>
    </location>
</feature>
<evidence type="ECO:0000259" key="8">
    <source>
        <dbReference type="PROSITE" id="PS51194"/>
    </source>
</evidence>
<evidence type="ECO:0000259" key="9">
    <source>
        <dbReference type="PROSITE" id="PS51196"/>
    </source>
</evidence>
<evidence type="ECO:0000313" key="11">
    <source>
        <dbReference type="Proteomes" id="UP000663828"/>
    </source>
</evidence>
<evidence type="ECO:0000256" key="2">
    <source>
        <dbReference type="ARBA" id="ARBA00022927"/>
    </source>
</evidence>
<keyword evidence="4" id="KW-0175">Coiled coil</keyword>
<feature type="region of interest" description="Disordered" evidence="5">
    <location>
        <begin position="3803"/>
        <end position="3830"/>
    </location>
</feature>
<dbReference type="Gene3D" id="3.90.1440.10">
    <property type="entry name" value="SecA, preprotein cross-linking domain"/>
    <property type="match status" value="1"/>
</dbReference>
<dbReference type="Gene3D" id="3.40.50.300">
    <property type="entry name" value="P-loop containing nucleotide triphosphate hydrolases"/>
    <property type="match status" value="2"/>
</dbReference>
<dbReference type="Gene3D" id="1.25.40.10">
    <property type="entry name" value="Tetratricopeptide repeat domain"/>
    <property type="match status" value="1"/>
</dbReference>
<dbReference type="SUPFAM" id="SSF48371">
    <property type="entry name" value="ARM repeat"/>
    <property type="match status" value="2"/>
</dbReference>
<sequence>DRANEADRREREMKQAVDKAIREQQQAEAVVGRLESSLAADELALALALAALAAALLVPIAGEIAAIPIVTSIVLYRAAIARWKSQLNAARARLSRANTERDHAINLHTHAVTEKQLAHDTLANEKGKLGICKTNWENQIQVKNVAQRAVDEQNAVVKVDTKHLEDVQHQLAEGREQQRQQAAKVDGINIQLKEKQNQVEQRKAEQKALELKQKRTQDTLTQANGVLEKAEKAHEKAKKDRDDLQRQHRAKIEQVKTTESLIQTKQTQLVNVRSDYHLKEIAVSKIENKLNLINQDLGTAAEREQKLNEQIQIQKNNLAAKNKQKTDLISRKDVLDRKLKQTVVEKVKQEDQVQRLNQQLEIQNQVMMDKAAQIHTVSTDLDKKKHRKVQMETQHAEQTAQAKLIQSQIDEFQRSLTQNRIASERLQIHKENQEKAQKIAEDHILNTNQIQKQLSDNLRLKSDKIAIKERVHAECEQRHSDLTNKIGNARTAQATLDKKVQDLNDRWVAKRMMVTQYINEVRGLSENISDIKLKRRERLEEQRKRAKNENVQFSNDLLHNQSSNAACRIFLALCGTQKIVSDEIYERICQVILNDHEQSAKENAIRVIDLLIQNDRSASQSCLYALTKALQNKQSTILRNYASKILCTLIQKQSCIHLNSSLLDVMCDALHDTSITVQKHTLESFEELVQKDPSTISQRVIDNMTAYLSKMGQDINKNYVKCVSITLFFQNLLRQPVKISGALLTIFSEFAVFDASEEKRLLNRFALQILQNVMEHRLIRGNLPDQVFVNLSTCFNLKSFEHKELFQYCLRILCTLNDDQLKLTQLNGYLLKSYLKETNLEENLRVYITNLFGNLCKLSYKYADGETNATIIEDTIDIFIERLDQDKLLQSSIYVLRNIAEYEQSYLSIYPLHKFVYILNRGDVHKEVRQHACLILRFSVETRQILTNYELGALENALNDSDSMTSLTALQAFQHLFEQYHRNADFIEPYVNKLCTSAAELIFNSNESFTLNASVLLQTVLKHNLKHAFSHDEIANLCIGLQANLDSSIRRSISNILQQIISKRFDVPSYALTLLRLEMLTEQFLRKENISTNDCETFEKNIIECLHDKSFDKRTIPINLLRAIDELLKTNLPEDSRLTSILLQCAENNLNFPIDLIEILFERFRITKSEILMQILQQIIVQNGQSLSEKFLQRFQEFFVQNPFSSSYTIDILNFLINRNQIQIGIDIYSKLIDMLNEPSDSYIESVLLETLACALQNPPSNIGLLLNRLLELVEKSFQSTSSTKQTKYSSCLAIHALLRQKVSLSKSTLDLLKKSYEEDDDFQSTVNLRDIALAILTEYLPYDNEINDLVNQRELEAKILDYEDPSNRLEAGKRFLSLVQNQNRRLSKFQLANLELSLNFVNSSNEYKFIVLSIFQYHSADLEATQIASLFAFINNNQLNTKVIEICKVLIDMKRSFSDEVLRRLAAFVFENSNRALRDSIIDCLEQITKYQLISKPLSDRIRLEILSKVLRESKGDLSKKKNACVQLIAERDKLSLNAIDSLEYLLKNPSEMKHIEKEVFDLIDLAIEHHQKLPATFNGYLSRLMEDTHMHQTQLISTMNRLSIHSEQTFTQEIFDNAQKYFVENFDQSFEILLQGTQNGCHLNSTTIHSLKTNSSPNQHEKVLKILKNQIKHEFLLEDDIIQYLENHFKDYPHLVLSILKYQPVYQPSSAMQSDLQDLLIKHPFFFQFELILNRIMDLPIQVRLHFTHIFFLLKHMKLDIVTVYPLKLICRQLLCYDLLGNIASRKKYEKFDELEFYTNLNQLEEYFSFLPYSVERDELLIYLIEHSSVFTLKQISNILCLAKTNPEALNILLSSSPNDCLKSLQIHWIYFIVNRYSYMKLNEDIYLTDNQADQILDLLFTKLQFSISLSERFLQRLHQIEDFNELVAFLTYLYEKNVSDEINLSEYFTEEVIAKDLFSWLLDIQSDLIRKKIFTVCQQRGFNEPKVFENLQSIILSIRLNSWSFEIFEKFIEILETKQDQSFHLIVENLINSLMVINNFQISSEYEHKIESIFKSTPSHDWSKEMHRFAVSVSFDRNEQEKTLTDLIDEIKKLNAFDNPKIVSVERIYRELTVVYDSDSEFYPIGKAIKIWNEDEITKWSAQYKSHRVEKSDRKTFELIGVIKRAIYLHNPKQKFEPRTIQIISLLLLLDASEKHIARLAQIKTGEGKSVIIAMFAAMKALNGHQVDIVTTSPLLAKRDAENKKAFYEMLNLTVGENSGTSTVKACYKCDVVYGNVNEFQFDVLRDEYSLLGTRCERRFDIAIVDEVDSMFIDENSKVCRLSNNIPAIDELKIILTIIWQELNRIHERIVRIDNKLYCIMVPYRTDENGQIILMKAVEVDDDGKVLENATVADDDQENFLEIDDAYVFVENHIQNYVQNKLLKPNENNECLIHIPKHLFSFVEQQIPKWIFNGWQAKFAYRENIDYLIAEDKSKRKAIVPIDYRNTGIIQTNTSWPDGLHQFLQIKHQLRITAENLTTNFLSNIAYFSRYGTNLFGLTGTLGTQEAKDLIHCIYNVDFVIIPSYKFTQFVSYPDRLCQSEDDWLNECINSISIEAKQNQRAVLVICETKSNATILYDKLIEKDNQLKKFIKLYTRSDNDEQNAIENELDCGQIIVATNLAGRGTDIGTTHRVEDNGGLHVLVTFLPLNTRVEQQAFGRTSRQGKRGTAQLIVYDYENKYRNMEELKNDRNLREKYLIDRAKCTDWQNIARRDRLFQKFSDLRKELRRQQDDTYKLNSVEELWGLWLKTTFTNEDSMTGTRTNDLTDKLLDQKFEEFSSNVTKDYSSNVIFQNPFYLILKANDHLYHKKNYDRAIELLRVAIASDPIFAVSARYNLAYALIKQSTKNKSEAKAELEKALETLENILIAQHQTMLISFNTNPNETNSKLRNDAEEQIMNRINLLYLCKSLIEEGIAVINEAEVNKKDIRVQYKLLDEFFSDINKPTLDIDEFKESGFVGFFQLTAKNPTPWLSIITVGLIGLAQAAVGAAIIVFSAGAAINLGSMLLSEGVNDMIFAIKCGMTGEFSWKEYGIQKAISLTITIATCGMSALKEAGQLAKSGFKGCVSAIRAATVGGQQVIGQFTKNGWKLVGEQIVHAFTKAGAREVIKTVLDKTVLAEIGKKINQEITENIQTKVHHDVQQNEIINKFLIVNIALQKPHVYYQEIDRLVCRILHPQSNRFVQAAKTIASGILNRLTNGVTGRTLHIITAGKCLGDLLIFLDKFLREFNDDLAKMKDQLKIDYLLHSNKSNDMDKRTAKEITQSLNKQQYIDRDHVQVLKPLELPAFKLTIHEAHQVYVMNLCNNIYTETMKQAEYAIEKNLITQTIITRLADYMTSRLNAELINPLVHAGVDATVDHLANKIEQAYADSRETLEARIRNRRAQNDIIRQGEFLRKRTGKQQKKDQNISPQIQDLASAVENDAPGDLKDIIAVSAKLGRPVQIHRNGKYDLTIGDPNSGEPLKVNFEEAQMGNIGHYTDVNGNNDIVRTGATDCLFDVLSTQTNMTSNELRQVAAAGIRENSDLYLKMMPSLDHLKQNPDRSLLYAGGDNAEYIRARNHSWDSILDDKYLPSRKILEEGLNNVLAAMGNDPAAIKGKLVLETIIHDIYDEDVAEVIARDKQMRNIFYDSLNRRLAYFKMENQELFAKSNTLRTSFNNVASYWKSKTHSQADWKLYYSQANVNANFSKCDSWKATDFLPQPVRNMIAGQRIETAGKEAIVTYGPAVAPVQFFSYCGKLVAIDNRMTLAHELAGNPPLRLIPAKPSKTEFNRMGNPGIPRENKPEYDKNA</sequence>
<feature type="domain" description="Helicase C-terminal" evidence="8">
    <location>
        <begin position="2583"/>
        <end position="2745"/>
    </location>
</feature>
<gene>
    <name evidence="10" type="ORF">XAT740_LOCUS37286</name>
</gene>
<keyword evidence="6" id="KW-0812">Transmembrane</keyword>
<name>A0A815Q6I9_ADIRI</name>
<keyword evidence="3" id="KW-0811">Translocation</keyword>
<evidence type="ECO:0000256" key="5">
    <source>
        <dbReference type="SAM" id="MobiDB-lite"/>
    </source>
</evidence>
<dbReference type="PANTHER" id="PTHR30612">
    <property type="entry name" value="SECA INNER MEMBRANE COMPONENT OF SEC PROTEIN SECRETION SYSTEM"/>
    <property type="match status" value="1"/>
</dbReference>
<dbReference type="InterPro" id="IPR011990">
    <property type="entry name" value="TPR-like_helical_dom_sf"/>
</dbReference>
<dbReference type="SUPFAM" id="SSF81767">
    <property type="entry name" value="Pre-protein crosslinking domain of SecA"/>
    <property type="match status" value="1"/>
</dbReference>
<feature type="coiled-coil region" evidence="4">
    <location>
        <begin position="185"/>
        <end position="254"/>
    </location>
</feature>
<evidence type="ECO:0000256" key="3">
    <source>
        <dbReference type="ARBA" id="ARBA00023010"/>
    </source>
</evidence>
<evidence type="ECO:0000313" key="10">
    <source>
        <dbReference type="EMBL" id="CAF1458282.1"/>
    </source>
</evidence>
<keyword evidence="1" id="KW-0963">Cytoplasm</keyword>
<dbReference type="GO" id="GO:0016020">
    <property type="term" value="C:membrane"/>
    <property type="evidence" value="ECO:0007669"/>
    <property type="project" value="InterPro"/>
</dbReference>
<keyword evidence="2" id="KW-0813">Transport</keyword>
<keyword evidence="6" id="KW-1133">Transmembrane helix</keyword>
<dbReference type="Proteomes" id="UP000663828">
    <property type="component" value="Unassembled WGS sequence"/>
</dbReference>
<dbReference type="Pfam" id="PF00271">
    <property type="entry name" value="Helicase_C"/>
    <property type="match status" value="1"/>
</dbReference>
<dbReference type="InterPro" id="IPR016024">
    <property type="entry name" value="ARM-type_fold"/>
</dbReference>
<reference evidence="10" key="1">
    <citation type="submission" date="2021-02" db="EMBL/GenBank/DDBJ databases">
        <authorList>
            <person name="Nowell W R."/>
        </authorList>
    </citation>
    <scope>NUCLEOTIDE SEQUENCE</scope>
</reference>
<feature type="coiled-coil region" evidence="4">
    <location>
        <begin position="529"/>
        <end position="556"/>
    </location>
</feature>
<dbReference type="SMART" id="SM00957">
    <property type="entry name" value="SecA_DEAD"/>
    <property type="match status" value="1"/>
</dbReference>
<evidence type="ECO:0000256" key="4">
    <source>
        <dbReference type="SAM" id="Coils"/>
    </source>
</evidence>
<feature type="domain" description="Helicase ATP-binding" evidence="7">
    <location>
        <begin position="2193"/>
        <end position="2339"/>
    </location>
</feature>
<dbReference type="PROSITE" id="PS51194">
    <property type="entry name" value="HELICASE_CTER"/>
    <property type="match status" value="1"/>
</dbReference>
<dbReference type="GO" id="GO:0006605">
    <property type="term" value="P:protein targeting"/>
    <property type="evidence" value="ECO:0007669"/>
    <property type="project" value="InterPro"/>
</dbReference>
<dbReference type="Pfam" id="PF07517">
    <property type="entry name" value="SecA_DEAD"/>
    <property type="match status" value="1"/>
</dbReference>
<dbReference type="InterPro" id="IPR014018">
    <property type="entry name" value="SecA_motor_DEAD"/>
</dbReference>
<dbReference type="SUPFAM" id="SSF52540">
    <property type="entry name" value="P-loop containing nucleoside triphosphate hydrolases"/>
    <property type="match status" value="2"/>
</dbReference>
<dbReference type="GO" id="GO:0017038">
    <property type="term" value="P:protein import"/>
    <property type="evidence" value="ECO:0007669"/>
    <property type="project" value="InterPro"/>
</dbReference>
<proteinExistence type="predicted"/>
<dbReference type="InterPro" id="IPR036670">
    <property type="entry name" value="SecA_X-link_sf"/>
</dbReference>
<feature type="coiled-coil region" evidence="4">
    <location>
        <begin position="301"/>
        <end position="366"/>
    </location>
</feature>
<dbReference type="EMBL" id="CAJNOR010003904">
    <property type="protein sequence ID" value="CAF1458282.1"/>
    <property type="molecule type" value="Genomic_DNA"/>
</dbReference>
<protein>
    <submittedName>
        <fullName evidence="10">Uncharacterized protein</fullName>
    </submittedName>
</protein>
<dbReference type="SUPFAM" id="SSF48452">
    <property type="entry name" value="TPR-like"/>
    <property type="match status" value="1"/>
</dbReference>